<reference evidence="3" key="1">
    <citation type="journal article" date="2019" name="Int. J. Syst. Evol. Microbiol.">
        <title>The Global Catalogue of Microorganisms (GCM) 10K type strain sequencing project: providing services to taxonomists for standard genome sequencing and annotation.</title>
        <authorList>
            <consortium name="The Broad Institute Genomics Platform"/>
            <consortium name="The Broad Institute Genome Sequencing Center for Infectious Disease"/>
            <person name="Wu L."/>
            <person name="Ma J."/>
        </authorList>
    </citation>
    <scope>NUCLEOTIDE SEQUENCE [LARGE SCALE GENOMIC DNA]</scope>
    <source>
        <strain evidence="3">DFY28</strain>
    </source>
</reference>
<keyword evidence="3" id="KW-1185">Reference proteome</keyword>
<dbReference type="PROSITE" id="PS51257">
    <property type="entry name" value="PROKAR_LIPOPROTEIN"/>
    <property type="match status" value="1"/>
</dbReference>
<feature type="compositionally biased region" description="Acidic residues" evidence="1">
    <location>
        <begin position="57"/>
        <end position="74"/>
    </location>
</feature>
<accession>A0ABW1QWS1</accession>
<dbReference type="RefSeq" id="WP_128219315.1">
    <property type="nucleotide sequence ID" value="NZ_CP034929.1"/>
</dbReference>
<evidence type="ECO:0008006" key="4">
    <source>
        <dbReference type="Google" id="ProtNLM"/>
    </source>
</evidence>
<protein>
    <recommendedName>
        <fullName evidence="4">PASTA domain-containing protein</fullName>
    </recommendedName>
</protein>
<proteinExistence type="predicted"/>
<evidence type="ECO:0000313" key="2">
    <source>
        <dbReference type="EMBL" id="MFC6153085.1"/>
    </source>
</evidence>
<name>A0ABW1QWS1_9ACTN</name>
<gene>
    <name evidence="2" type="ORF">ACFPWU_05340</name>
</gene>
<evidence type="ECO:0000313" key="3">
    <source>
        <dbReference type="Proteomes" id="UP001596098"/>
    </source>
</evidence>
<dbReference type="EMBL" id="JBHSQI010000002">
    <property type="protein sequence ID" value="MFC6153085.1"/>
    <property type="molecule type" value="Genomic_DNA"/>
</dbReference>
<comment type="caution">
    <text evidence="2">The sequence shown here is derived from an EMBL/GenBank/DDBJ whole genome shotgun (WGS) entry which is preliminary data.</text>
</comment>
<evidence type="ECO:0000256" key="1">
    <source>
        <dbReference type="SAM" id="MobiDB-lite"/>
    </source>
</evidence>
<organism evidence="2 3">
    <name type="scientific">Nocardioides yefusunii</name>
    <dbReference type="NCBI Taxonomy" id="2500546"/>
    <lineage>
        <taxon>Bacteria</taxon>
        <taxon>Bacillati</taxon>
        <taxon>Actinomycetota</taxon>
        <taxon>Actinomycetes</taxon>
        <taxon>Propionibacteriales</taxon>
        <taxon>Nocardioidaceae</taxon>
        <taxon>Nocardioides</taxon>
    </lineage>
</organism>
<sequence length="166" mass="17477">MPRTDAIEKPKRLATSVALFAFGALVVTGCGGDAEPAAGPTATATVTATVTATPEPVADESEPADEPADEEAVEEAEKKAPEPVLTAYTMPNTLGVDLQSAQEAVKDLLGVPVWPLLRSHDVLEGWRLQVLDAHWKVCGQEPAPGETFTEETIVDFGVVKLAETCP</sequence>
<feature type="region of interest" description="Disordered" evidence="1">
    <location>
        <begin position="54"/>
        <end position="81"/>
    </location>
</feature>
<dbReference type="Proteomes" id="UP001596098">
    <property type="component" value="Unassembled WGS sequence"/>
</dbReference>